<dbReference type="KEGG" id="csl:COCSUDRAFT_28432"/>
<dbReference type="Pfam" id="PF25972">
    <property type="entry name" value="At4g15545_C"/>
    <property type="match status" value="1"/>
</dbReference>
<evidence type="ECO:0000256" key="1">
    <source>
        <dbReference type="SAM" id="MobiDB-lite"/>
    </source>
</evidence>
<proteinExistence type="predicted"/>
<dbReference type="Proteomes" id="UP000007264">
    <property type="component" value="Unassembled WGS sequence"/>
</dbReference>
<dbReference type="AlphaFoldDB" id="I0Z2L2"/>
<dbReference type="InterPro" id="IPR058935">
    <property type="entry name" value="At4g15545-like_C"/>
</dbReference>
<evidence type="ECO:0000313" key="4">
    <source>
        <dbReference type="Proteomes" id="UP000007264"/>
    </source>
</evidence>
<dbReference type="OrthoDB" id="5599468at2759"/>
<dbReference type="PANTHER" id="PTHR47383:SF8">
    <property type="entry name" value="OS01G0768300 PROTEIN"/>
    <property type="match status" value="1"/>
</dbReference>
<name>I0Z2L2_COCSC</name>
<dbReference type="RefSeq" id="XP_005649425.1">
    <property type="nucleotide sequence ID" value="XM_005649368.1"/>
</dbReference>
<dbReference type="GeneID" id="17042882"/>
<dbReference type="PANTHER" id="PTHR47383">
    <property type="entry name" value="OS03G0659800 PROTEIN"/>
    <property type="match status" value="1"/>
</dbReference>
<reference evidence="3 4" key="1">
    <citation type="journal article" date="2012" name="Genome Biol.">
        <title>The genome of the polar eukaryotic microalga coccomyxa subellipsoidea reveals traits of cold adaptation.</title>
        <authorList>
            <person name="Blanc G."/>
            <person name="Agarkova I."/>
            <person name="Grimwood J."/>
            <person name="Kuo A."/>
            <person name="Brueggeman A."/>
            <person name="Dunigan D."/>
            <person name="Gurnon J."/>
            <person name="Ladunga I."/>
            <person name="Lindquist E."/>
            <person name="Lucas S."/>
            <person name="Pangilinan J."/>
            <person name="Proschold T."/>
            <person name="Salamov A."/>
            <person name="Schmutz J."/>
            <person name="Weeks D."/>
            <person name="Yamada T."/>
            <person name="Claverie J.M."/>
            <person name="Grigoriev I."/>
            <person name="Van Etten J."/>
            <person name="Lomsadze A."/>
            <person name="Borodovsky M."/>
        </authorList>
    </citation>
    <scope>NUCLEOTIDE SEQUENCE [LARGE SCALE GENOMIC DNA]</scope>
    <source>
        <strain evidence="3 4">C-169</strain>
    </source>
</reference>
<dbReference type="eggNOG" id="ENOG502RREQ">
    <property type="taxonomic scope" value="Eukaryota"/>
</dbReference>
<feature type="region of interest" description="Disordered" evidence="1">
    <location>
        <begin position="288"/>
        <end position="389"/>
    </location>
</feature>
<protein>
    <recommendedName>
        <fullName evidence="2">At4g15545-like C-terminal domain-containing protein</fullName>
    </recommendedName>
</protein>
<accession>I0Z2L2</accession>
<comment type="caution">
    <text evidence="3">The sequence shown here is derived from an EMBL/GenBank/DDBJ whole genome shotgun (WGS) entry which is preliminary data.</text>
</comment>
<dbReference type="InterPro" id="IPR058936">
    <property type="entry name" value="At4g15545-like"/>
</dbReference>
<feature type="compositionally biased region" description="Low complexity" evidence="1">
    <location>
        <begin position="339"/>
        <end position="351"/>
    </location>
</feature>
<dbReference type="EMBL" id="AGSI01000005">
    <property type="protein sequence ID" value="EIE24881.1"/>
    <property type="molecule type" value="Genomic_DNA"/>
</dbReference>
<gene>
    <name evidence="3" type="ORF">COCSUDRAFT_28432</name>
</gene>
<feature type="domain" description="At4g15545-like C-terminal" evidence="2">
    <location>
        <begin position="388"/>
        <end position="452"/>
    </location>
</feature>
<keyword evidence="4" id="KW-1185">Reference proteome</keyword>
<sequence length="456" mass="48230">MAQAIPKEVLAVLPTDPHEQLKLAHKIGSRAYAQKVSSLESEVGHLRRVLADKDSHIRTLETRLTSYQLELQEALDKARASTDAQSKLAGEKAALVGTVRSLNKHVAKLEGFKRNLLTSLQASEEAVDELGGGFAAADLAGEALVQEALQQEQLHATPHRATSPYRGNGPTADGRTDFRHTMGHTPAPYTQANGKHTPATARSHGGSGGTSPAAGYGMHAPPHQGNSLGGYETASRPLDQHAKSGYGSPLDLPRGDYSNMSELSAGFEAEGQQLYGSHQQADLHLPANSYGAADSRTPTLGRHTTPVDPYSGTGGGDAARGTPQEYGSREPVLAREPPARGFGDGSAAAAAGHGGRMPDQAPFARDGGGRDGHSAHAAPAAGRQGTPLDGKEFFRRARARLATEPFARFLAAIKELNSGQRTRGDTLRLARDVFGPRDADLYTAFEALLNRHLPAQ</sequence>
<evidence type="ECO:0000313" key="3">
    <source>
        <dbReference type="EMBL" id="EIE24881.1"/>
    </source>
</evidence>
<evidence type="ECO:0000259" key="2">
    <source>
        <dbReference type="Pfam" id="PF25972"/>
    </source>
</evidence>
<feature type="region of interest" description="Disordered" evidence="1">
    <location>
        <begin position="154"/>
        <end position="259"/>
    </location>
</feature>
<organism evidence="3 4">
    <name type="scientific">Coccomyxa subellipsoidea (strain C-169)</name>
    <name type="common">Green microalga</name>
    <dbReference type="NCBI Taxonomy" id="574566"/>
    <lineage>
        <taxon>Eukaryota</taxon>
        <taxon>Viridiplantae</taxon>
        <taxon>Chlorophyta</taxon>
        <taxon>core chlorophytes</taxon>
        <taxon>Trebouxiophyceae</taxon>
        <taxon>Trebouxiophyceae incertae sedis</taxon>
        <taxon>Coccomyxaceae</taxon>
        <taxon>Coccomyxa</taxon>
        <taxon>Coccomyxa subellipsoidea</taxon>
    </lineage>
</organism>